<proteinExistence type="predicted"/>
<keyword evidence="2" id="KW-1185">Reference proteome</keyword>
<dbReference type="Proteomes" id="UP000031737">
    <property type="component" value="Unassembled WGS sequence"/>
</dbReference>
<sequence>MLHGCAALFCLDGVPPLGTATHPAVAEHAFFLCVLCGVEVVKEGSELLHLCFLKLVRTGFGRMSRNDADGSLGDVNPELLELSKDPIAWREQRRRALQAKVFGRGGRNGGVESSAASAHTKNISSGAGAPNTSCVADESRLKRGEHEAYVLEQLKSHRRRREDALKSEEAPARLVSCMELSTKEKLLQRLKNPK</sequence>
<comment type="caution">
    <text evidence="1">The sequence shown here is derived from an EMBL/GenBank/DDBJ whole genome shotgun (WGS) entry which is preliminary data.</text>
</comment>
<evidence type="ECO:0000313" key="2">
    <source>
        <dbReference type="Proteomes" id="UP000031737"/>
    </source>
</evidence>
<dbReference type="EMBL" id="AUPL01005332">
    <property type="protein sequence ID" value="ESL06986.1"/>
    <property type="molecule type" value="Genomic_DNA"/>
</dbReference>
<name>A0A061IYP9_TRYRA</name>
<organism evidence="1 2">
    <name type="scientific">Trypanosoma rangeli SC58</name>
    <dbReference type="NCBI Taxonomy" id="429131"/>
    <lineage>
        <taxon>Eukaryota</taxon>
        <taxon>Discoba</taxon>
        <taxon>Euglenozoa</taxon>
        <taxon>Kinetoplastea</taxon>
        <taxon>Metakinetoplastina</taxon>
        <taxon>Trypanosomatida</taxon>
        <taxon>Trypanosomatidae</taxon>
        <taxon>Trypanosoma</taxon>
        <taxon>Herpetosoma</taxon>
    </lineage>
</organism>
<evidence type="ECO:0000313" key="1">
    <source>
        <dbReference type="EMBL" id="ESL06986.1"/>
    </source>
</evidence>
<gene>
    <name evidence="1" type="ORF">TRSC58_05332</name>
</gene>
<reference evidence="1" key="1">
    <citation type="submission" date="2013-07" db="EMBL/GenBank/DDBJ databases">
        <authorList>
            <person name="Stoco P.H."/>
            <person name="Wagner G."/>
            <person name="Gerber A."/>
            <person name="Zaha A."/>
            <person name="Thompson C."/>
            <person name="Bartholomeu D.C."/>
            <person name="Luckemeyer D.D."/>
            <person name="Bahia D."/>
            <person name="Loreto E."/>
            <person name="Prestes E.B."/>
            <person name="Lima F.M."/>
            <person name="Rodrigues-Luiz G."/>
            <person name="Vallejo G.A."/>
            <person name="Filho J.F."/>
            <person name="Monteiro K.M."/>
            <person name="Tyler K.M."/>
            <person name="de Almeida L.G."/>
            <person name="Ortiz M.F."/>
            <person name="Siervo M.A."/>
            <person name="de Moraes M.H."/>
            <person name="Cunha O.L."/>
            <person name="Mendonca-Neto R."/>
            <person name="Silva R."/>
            <person name="Teixeira S.M."/>
            <person name="Murta S.M."/>
            <person name="Sincero T.C."/>
            <person name="Mendes T.A."/>
            <person name="Urmenyi T.P."/>
            <person name="Silva V.G."/>
            <person name="da Rocha W.D."/>
            <person name="Andersson B."/>
            <person name="Romanha A.J."/>
            <person name="Steindel M."/>
            <person name="de Vasconcelos A.T."/>
            <person name="Grisard E.C."/>
        </authorList>
    </citation>
    <scope>NUCLEOTIDE SEQUENCE [LARGE SCALE GENOMIC DNA]</scope>
    <source>
        <strain evidence="1">SC58</strain>
    </source>
</reference>
<dbReference type="OrthoDB" id="277769at2759"/>
<dbReference type="AlphaFoldDB" id="A0A061IYP9"/>
<accession>A0A061IYP9</accession>
<protein>
    <submittedName>
        <fullName evidence="1">Uncharacterized protein</fullName>
    </submittedName>
</protein>
<dbReference type="VEuPathDB" id="TriTrypDB:TRSC58_05332"/>